<organism evidence="2 3">
    <name type="scientific">Plasmodiophora brassicae</name>
    <name type="common">Clubroot disease agent</name>
    <dbReference type="NCBI Taxonomy" id="37360"/>
    <lineage>
        <taxon>Eukaryota</taxon>
        <taxon>Sar</taxon>
        <taxon>Rhizaria</taxon>
        <taxon>Endomyxa</taxon>
        <taxon>Phytomyxea</taxon>
        <taxon>Plasmodiophorida</taxon>
        <taxon>Plasmodiophoridae</taxon>
        <taxon>Plasmodiophora</taxon>
    </lineage>
</organism>
<dbReference type="AlphaFoldDB" id="A0A3P3Y374"/>
<name>A0A3P3Y374_PLABS</name>
<geneLocation type="mitochondrion" evidence="2"/>
<keyword evidence="1" id="KW-0472">Membrane</keyword>
<protein>
    <submittedName>
        <fullName evidence="2">Uncharacterized protein</fullName>
    </submittedName>
</protein>
<dbReference type="Proteomes" id="UP000290189">
    <property type="component" value="Unassembled WGS sequence"/>
</dbReference>
<accession>A0A3P3Y374</accession>
<evidence type="ECO:0000313" key="3">
    <source>
        <dbReference type="Proteomes" id="UP000290189"/>
    </source>
</evidence>
<gene>
    <name evidence="2" type="ORF">PLBR_LOCUS1828</name>
</gene>
<feature type="transmembrane region" description="Helical" evidence="1">
    <location>
        <begin position="106"/>
        <end position="127"/>
    </location>
</feature>
<reference evidence="2 3" key="1">
    <citation type="submission" date="2018-03" db="EMBL/GenBank/DDBJ databases">
        <authorList>
            <person name="Fogelqvist J."/>
        </authorList>
    </citation>
    <scope>NUCLEOTIDE SEQUENCE [LARGE SCALE GENOMIC DNA]</scope>
</reference>
<keyword evidence="2" id="KW-0496">Mitochondrion</keyword>
<dbReference type="InterPro" id="IPR021047">
    <property type="entry name" value="Mannosyltransferase_CMT1"/>
</dbReference>
<dbReference type="EMBL" id="OVEO01000003">
    <property type="protein sequence ID" value="SPQ94613.1"/>
    <property type="molecule type" value="Genomic_DNA"/>
</dbReference>
<dbReference type="Pfam" id="PF11735">
    <property type="entry name" value="CAP59_mtransfer"/>
    <property type="match status" value="1"/>
</dbReference>
<dbReference type="PANTHER" id="PTHR34144">
    <property type="entry name" value="CHROMOSOME 8, WHOLE GENOME SHOTGUN SEQUENCE"/>
    <property type="match status" value="1"/>
</dbReference>
<evidence type="ECO:0000313" key="2">
    <source>
        <dbReference type="EMBL" id="SPQ94613.1"/>
    </source>
</evidence>
<evidence type="ECO:0000256" key="1">
    <source>
        <dbReference type="SAM" id="Phobius"/>
    </source>
</evidence>
<proteinExistence type="predicted"/>
<sequence length="488" mass="54525">MYGISPGSWASNLGNPCDPSSECTRFATVDTRRWQVRAKTGVGRGDLHTCGGRAGAATGTRGGGRRRSTSTVRGDRRMLRSRRAGYARVDQDGIYDRAQRLGRRYVGAKVAIGTALVCLVVLLYASFDYEVAQTRWHGVVPVPVADLCPRRYPNGTLGMPAGKYYFALNLHESENVVGPIIAQLERLMSALGPDRMFVSIYESGSLDTTAQWLRVLQRILSARRIPHALKSDMNSRGKQQHRIDFLATVRNIVMEPLYNGEFAADFVVFINDVFFCADDVARLAQRIALGDQVEMVCAMDFVATPDSKMLFYDIWVTRDMAGQEVSGFYPYFQRSSDIERLKAGLPIPVYSCWNGLTVISADVFARGIRFRSGTDGMCMASECFLFCKDVWDSGPGNILIDPAVTVFYEEFVFSRMLGYPLRGLAETSVPVIGTFPVHEPKPKTFICAPMVNLDREAWMTPSYWHPTGREPFRWEFGAEILPELIGRS</sequence>
<keyword evidence="1" id="KW-1133">Transmembrane helix</keyword>
<dbReference type="PANTHER" id="PTHR34144:SF7">
    <property type="entry name" value="EXPORT PROTEIN (CAP59), PUTATIVE (AFU_ORTHOLOGUE AFUA_7G05020)-RELATED"/>
    <property type="match status" value="1"/>
</dbReference>
<keyword evidence="1" id="KW-0812">Transmembrane</keyword>